<accession>A0A0M3I5N0</accession>
<keyword evidence="2" id="KW-1185">Reference proteome</keyword>
<keyword evidence="1" id="KW-0812">Transmembrane</keyword>
<dbReference type="Proteomes" id="UP000036681">
    <property type="component" value="Unplaced"/>
</dbReference>
<sequence length="163" mass="19520">MQNAYSMPNADWQLDGRPIRRVAHFPRVMCKMRSHPTILIRISLIVIIIQRIYCNEPIEKKNFTWNDMCNRYHFERLYGVPILQKASNVPLLELERRFHTKVYLELLTSMLNDAVRVIDRVVMIYAIVCLFSTSSLFFLDMNIRHSFEHYQPYISILSLKRRI</sequence>
<dbReference type="WBParaSite" id="ALUE_0001226901-mRNA-1">
    <property type="protein sequence ID" value="ALUE_0001226901-mRNA-1"/>
    <property type="gene ID" value="ALUE_0001226901"/>
</dbReference>
<name>A0A0M3I5N0_ASCLU</name>
<evidence type="ECO:0000313" key="2">
    <source>
        <dbReference type="Proteomes" id="UP000036681"/>
    </source>
</evidence>
<evidence type="ECO:0000256" key="1">
    <source>
        <dbReference type="SAM" id="Phobius"/>
    </source>
</evidence>
<proteinExistence type="predicted"/>
<feature type="transmembrane region" description="Helical" evidence="1">
    <location>
        <begin position="117"/>
        <end position="139"/>
    </location>
</feature>
<organism evidence="2 3">
    <name type="scientific">Ascaris lumbricoides</name>
    <name type="common">Giant roundworm</name>
    <dbReference type="NCBI Taxonomy" id="6252"/>
    <lineage>
        <taxon>Eukaryota</taxon>
        <taxon>Metazoa</taxon>
        <taxon>Ecdysozoa</taxon>
        <taxon>Nematoda</taxon>
        <taxon>Chromadorea</taxon>
        <taxon>Rhabditida</taxon>
        <taxon>Spirurina</taxon>
        <taxon>Ascaridomorpha</taxon>
        <taxon>Ascaridoidea</taxon>
        <taxon>Ascarididae</taxon>
        <taxon>Ascaris</taxon>
    </lineage>
</organism>
<feature type="transmembrane region" description="Helical" evidence="1">
    <location>
        <begin position="36"/>
        <end position="53"/>
    </location>
</feature>
<reference evidence="3" key="1">
    <citation type="submission" date="2017-02" db="UniProtKB">
        <authorList>
            <consortium name="WormBaseParasite"/>
        </authorList>
    </citation>
    <scope>IDENTIFICATION</scope>
</reference>
<dbReference type="AlphaFoldDB" id="A0A0M3I5N0"/>
<protein>
    <submittedName>
        <fullName evidence="3">Neur_chan_LBD domain-containing protein</fullName>
    </submittedName>
</protein>
<evidence type="ECO:0000313" key="3">
    <source>
        <dbReference type="WBParaSite" id="ALUE_0001226901-mRNA-1"/>
    </source>
</evidence>
<keyword evidence="1" id="KW-0472">Membrane</keyword>
<keyword evidence="1" id="KW-1133">Transmembrane helix</keyword>